<organism evidence="6 7">
    <name type="scientific">Salix brachista</name>
    <dbReference type="NCBI Taxonomy" id="2182728"/>
    <lineage>
        <taxon>Eukaryota</taxon>
        <taxon>Viridiplantae</taxon>
        <taxon>Streptophyta</taxon>
        <taxon>Embryophyta</taxon>
        <taxon>Tracheophyta</taxon>
        <taxon>Spermatophyta</taxon>
        <taxon>Magnoliopsida</taxon>
        <taxon>eudicotyledons</taxon>
        <taxon>Gunneridae</taxon>
        <taxon>Pentapetalae</taxon>
        <taxon>rosids</taxon>
        <taxon>fabids</taxon>
        <taxon>Malpighiales</taxon>
        <taxon>Salicaceae</taxon>
        <taxon>Saliceae</taxon>
        <taxon>Salix</taxon>
    </lineage>
</organism>
<name>A0A5N5JQV4_9ROSI</name>
<feature type="region of interest" description="Disordered" evidence="5">
    <location>
        <begin position="289"/>
        <end position="342"/>
    </location>
</feature>
<evidence type="ECO:0000256" key="4">
    <source>
        <dbReference type="ARBA" id="ARBA00023242"/>
    </source>
</evidence>
<evidence type="ECO:0000256" key="3">
    <source>
        <dbReference type="ARBA" id="ARBA00022490"/>
    </source>
</evidence>
<feature type="compositionally biased region" description="Basic and acidic residues" evidence="5">
    <location>
        <begin position="294"/>
        <end position="319"/>
    </location>
</feature>
<dbReference type="InterPro" id="IPR044159">
    <property type="entry name" value="IQM"/>
</dbReference>
<reference evidence="7" key="1">
    <citation type="journal article" date="2019" name="Gigascience">
        <title>De novo genome assembly of the endangered Acer yangbiense, a plant species with extremely small populations endemic to Yunnan Province, China.</title>
        <authorList>
            <person name="Yang J."/>
            <person name="Wariss H.M."/>
            <person name="Tao L."/>
            <person name="Zhang R."/>
            <person name="Yun Q."/>
            <person name="Hollingsworth P."/>
            <person name="Dao Z."/>
            <person name="Luo G."/>
            <person name="Guo H."/>
            <person name="Ma Y."/>
            <person name="Sun W."/>
        </authorList>
    </citation>
    <scope>NUCLEOTIDE SEQUENCE [LARGE SCALE GENOMIC DNA]</scope>
    <source>
        <strain evidence="7">cv. br00</strain>
    </source>
</reference>
<evidence type="ECO:0000256" key="2">
    <source>
        <dbReference type="ARBA" id="ARBA00004496"/>
    </source>
</evidence>
<keyword evidence="7" id="KW-1185">Reference proteome</keyword>
<gene>
    <name evidence="6" type="ORF">DKX38_023784</name>
</gene>
<protein>
    <submittedName>
        <fullName evidence="6">Uncharacterized protein</fullName>
    </submittedName>
</protein>
<evidence type="ECO:0000313" key="7">
    <source>
        <dbReference type="Proteomes" id="UP000326939"/>
    </source>
</evidence>
<dbReference type="EMBL" id="VDCV01000016">
    <property type="protein sequence ID" value="KAB5519465.1"/>
    <property type="molecule type" value="Genomic_DNA"/>
</dbReference>
<dbReference type="GO" id="GO:0005737">
    <property type="term" value="C:cytoplasm"/>
    <property type="evidence" value="ECO:0007669"/>
    <property type="project" value="UniProtKB-SubCell"/>
</dbReference>
<proteinExistence type="predicted"/>
<evidence type="ECO:0000313" key="6">
    <source>
        <dbReference type="EMBL" id="KAB5519465.1"/>
    </source>
</evidence>
<dbReference type="PANTHER" id="PTHR31250:SF10">
    <property type="entry name" value="IQ DOMAIN-CONTAINING PROTEIN IQM3"/>
    <property type="match status" value="1"/>
</dbReference>
<evidence type="ECO:0000256" key="1">
    <source>
        <dbReference type="ARBA" id="ARBA00004123"/>
    </source>
</evidence>
<sequence length="364" mass="41020">MDTLKSQCADMSAKCEGSPERRNHTMLSKIGAVVRVQQLYRGYRTRRRLADSAVIAQELWWQAIYHADLNENTVSFFKNPKSESAASRWKRVGSHASKVSLQSLPIDYVLSKVVFCMLDVGDGKEVEVEECPRSKLQENNIKYLGPKEREQYECIIIEGKFFHKQSRNLVDTKGKWIFVLSPTRRLYAGQKKRGKFHHSSFLAGGATIAAGTVIIENGNLKFISPMSGHYRPTQEKFESFLSFFKDSGVNLDEVQVNQAIEYSSASDYAAKLSGSGSGKMIEVAKNFEPPAIKTPREEKDSKLEEVERETKDENRRTLSEDLEEPKATTFDLNKWSTGAGPRIGSIADYPAEVRAQALEFVNLS</sequence>
<comment type="subcellular location">
    <subcellularLocation>
        <location evidence="2">Cytoplasm</location>
    </subcellularLocation>
    <subcellularLocation>
        <location evidence="1">Nucleus</location>
    </subcellularLocation>
</comment>
<dbReference type="PROSITE" id="PS50096">
    <property type="entry name" value="IQ"/>
    <property type="match status" value="1"/>
</dbReference>
<keyword evidence="3" id="KW-0963">Cytoplasm</keyword>
<keyword evidence="4" id="KW-0539">Nucleus</keyword>
<dbReference type="GO" id="GO:0005634">
    <property type="term" value="C:nucleus"/>
    <property type="evidence" value="ECO:0007669"/>
    <property type="project" value="UniProtKB-SubCell"/>
</dbReference>
<dbReference type="PANTHER" id="PTHR31250">
    <property type="entry name" value="IQ DOMAIN-CONTAINING PROTEIN IQM3"/>
    <property type="match status" value="1"/>
</dbReference>
<accession>A0A5N5JQV4</accession>
<evidence type="ECO:0000256" key="5">
    <source>
        <dbReference type="SAM" id="MobiDB-lite"/>
    </source>
</evidence>
<dbReference type="AlphaFoldDB" id="A0A5N5JQV4"/>
<dbReference type="Proteomes" id="UP000326939">
    <property type="component" value="Chromosome 16"/>
</dbReference>
<comment type="caution">
    <text evidence="6">The sequence shown here is derived from an EMBL/GenBank/DDBJ whole genome shotgun (WGS) entry which is preliminary data.</text>
</comment>